<accession>A0A9Q0JP10</accession>
<keyword evidence="1" id="KW-0472">Membrane</keyword>
<proteinExistence type="predicted"/>
<dbReference type="PANTHER" id="PTHR33640:SF8">
    <property type="entry name" value="TRANSMEMBRANE PROTEIN"/>
    <property type="match status" value="1"/>
</dbReference>
<protein>
    <recommendedName>
        <fullName evidence="4">DUF4408 domain-containing protein</fullName>
    </recommendedName>
</protein>
<sequence length="249" mass="28243">MQMDSFNVSNIKVEKANALKKHRQLQKIANMFRLVEICLVLALISRFTIQLPVAVKNSSDYFKDLTVTLVSPRFVFVIGNVIVITLFAKSGQFSGQDSGVKNSRTDLYEEFVEKSEKGQRYEVAYSQKESTQVGFKVTTDQDSCVALETNPTCEMSQSENLDACVALEKKSYERSQSENLSRPKCNKSCLRRTATEISKKGSGSGEGLLVKKTYPEDKMSNEEFRCTIEAFIARQKQFRKDEENSYLLE</sequence>
<organism evidence="2 3">
    <name type="scientific">Turnera subulata</name>
    <dbReference type="NCBI Taxonomy" id="218843"/>
    <lineage>
        <taxon>Eukaryota</taxon>
        <taxon>Viridiplantae</taxon>
        <taxon>Streptophyta</taxon>
        <taxon>Embryophyta</taxon>
        <taxon>Tracheophyta</taxon>
        <taxon>Spermatophyta</taxon>
        <taxon>Magnoliopsida</taxon>
        <taxon>eudicotyledons</taxon>
        <taxon>Gunneridae</taxon>
        <taxon>Pentapetalae</taxon>
        <taxon>rosids</taxon>
        <taxon>fabids</taxon>
        <taxon>Malpighiales</taxon>
        <taxon>Passifloraceae</taxon>
        <taxon>Turnera</taxon>
    </lineage>
</organism>
<keyword evidence="3" id="KW-1185">Reference proteome</keyword>
<feature type="transmembrane region" description="Helical" evidence="1">
    <location>
        <begin position="69"/>
        <end position="88"/>
    </location>
</feature>
<dbReference type="AlphaFoldDB" id="A0A9Q0JP10"/>
<feature type="transmembrane region" description="Helical" evidence="1">
    <location>
        <begin position="30"/>
        <end position="49"/>
    </location>
</feature>
<keyword evidence="1" id="KW-1133">Transmembrane helix</keyword>
<dbReference type="Proteomes" id="UP001141552">
    <property type="component" value="Unassembled WGS sequence"/>
</dbReference>
<evidence type="ECO:0000313" key="2">
    <source>
        <dbReference type="EMBL" id="KAJ4849901.1"/>
    </source>
</evidence>
<evidence type="ECO:0000256" key="1">
    <source>
        <dbReference type="SAM" id="Phobius"/>
    </source>
</evidence>
<dbReference type="EMBL" id="JAKUCV010000453">
    <property type="protein sequence ID" value="KAJ4849901.1"/>
    <property type="molecule type" value="Genomic_DNA"/>
</dbReference>
<reference evidence="2" key="1">
    <citation type="submission" date="2022-02" db="EMBL/GenBank/DDBJ databases">
        <authorList>
            <person name="Henning P.M."/>
            <person name="McCubbin A.G."/>
            <person name="Shore J.S."/>
        </authorList>
    </citation>
    <scope>NUCLEOTIDE SEQUENCE</scope>
    <source>
        <strain evidence="2">F60SS</strain>
        <tissue evidence="2">Leaves</tissue>
    </source>
</reference>
<gene>
    <name evidence="2" type="ORF">Tsubulata_037132</name>
</gene>
<evidence type="ECO:0000313" key="3">
    <source>
        <dbReference type="Proteomes" id="UP001141552"/>
    </source>
</evidence>
<dbReference type="OrthoDB" id="1095087at2759"/>
<reference evidence="2" key="2">
    <citation type="journal article" date="2023" name="Plants (Basel)">
        <title>Annotation of the Turnera subulata (Passifloraceae) Draft Genome Reveals the S-Locus Evolved after the Divergence of Turneroideae from Passifloroideae in a Stepwise Manner.</title>
        <authorList>
            <person name="Henning P.M."/>
            <person name="Roalson E.H."/>
            <person name="Mir W."/>
            <person name="McCubbin A.G."/>
            <person name="Shore J.S."/>
        </authorList>
    </citation>
    <scope>NUCLEOTIDE SEQUENCE</scope>
    <source>
        <strain evidence="2">F60SS</strain>
    </source>
</reference>
<keyword evidence="1" id="KW-0812">Transmembrane</keyword>
<comment type="caution">
    <text evidence="2">The sequence shown here is derived from an EMBL/GenBank/DDBJ whole genome shotgun (WGS) entry which is preliminary data.</text>
</comment>
<evidence type="ECO:0008006" key="4">
    <source>
        <dbReference type="Google" id="ProtNLM"/>
    </source>
</evidence>
<dbReference type="PANTHER" id="PTHR33640">
    <property type="entry name" value="TRANSMEMBRANE PROTEIN"/>
    <property type="match status" value="1"/>
</dbReference>
<name>A0A9Q0JP10_9ROSI</name>